<name>A0A0E0AXE6_9ORYZ</name>
<keyword evidence="1" id="KW-0732">Signal</keyword>
<protein>
    <recommendedName>
        <fullName evidence="4">Secreted protein</fullName>
    </recommendedName>
</protein>
<evidence type="ECO:0008006" key="4">
    <source>
        <dbReference type="Google" id="ProtNLM"/>
    </source>
</evidence>
<dbReference type="EnsemblPlants" id="OGLUM08G21070.1">
    <property type="protein sequence ID" value="OGLUM08G21070.1"/>
    <property type="gene ID" value="OGLUM08G21070"/>
</dbReference>
<feature type="signal peptide" evidence="1">
    <location>
        <begin position="1"/>
        <end position="18"/>
    </location>
</feature>
<dbReference type="Gramene" id="OGLUM08G21070.1">
    <property type="protein sequence ID" value="OGLUM08G21070.1"/>
    <property type="gene ID" value="OGLUM08G21070"/>
</dbReference>
<evidence type="ECO:0000313" key="2">
    <source>
        <dbReference type="EnsemblPlants" id="OGLUM08G21070.1"/>
    </source>
</evidence>
<proteinExistence type="predicted"/>
<feature type="chain" id="PRO_5002353891" description="Secreted protein" evidence="1">
    <location>
        <begin position="19"/>
        <end position="105"/>
    </location>
</feature>
<dbReference type="AlphaFoldDB" id="A0A0E0AXE6"/>
<dbReference type="Proteomes" id="UP000026961">
    <property type="component" value="Chromosome 8"/>
</dbReference>
<accession>A0A0E0AXE6</accession>
<keyword evidence="3" id="KW-1185">Reference proteome</keyword>
<dbReference type="HOGENOM" id="CLU_2268241_0_0_1"/>
<sequence length="105" mass="11484">MAMAKMFLGRVLMQSVVANANAKPLAFNWFLPSPDRWSIRASQDGVAMDGDKMQLPSRKTEIGTKGPEAEAVKCPGLGWTVWPAVSRDPVRAILHGPHENHSQSC</sequence>
<organism evidence="2">
    <name type="scientific">Oryza glumipatula</name>
    <dbReference type="NCBI Taxonomy" id="40148"/>
    <lineage>
        <taxon>Eukaryota</taxon>
        <taxon>Viridiplantae</taxon>
        <taxon>Streptophyta</taxon>
        <taxon>Embryophyta</taxon>
        <taxon>Tracheophyta</taxon>
        <taxon>Spermatophyta</taxon>
        <taxon>Magnoliopsida</taxon>
        <taxon>Liliopsida</taxon>
        <taxon>Poales</taxon>
        <taxon>Poaceae</taxon>
        <taxon>BOP clade</taxon>
        <taxon>Oryzoideae</taxon>
        <taxon>Oryzeae</taxon>
        <taxon>Oryzinae</taxon>
        <taxon>Oryza</taxon>
    </lineage>
</organism>
<evidence type="ECO:0000313" key="3">
    <source>
        <dbReference type="Proteomes" id="UP000026961"/>
    </source>
</evidence>
<reference evidence="2" key="2">
    <citation type="submission" date="2018-05" db="EMBL/GenBank/DDBJ databases">
        <title>OgluRS3 (Oryza glumaepatula Reference Sequence Version 3).</title>
        <authorList>
            <person name="Zhang J."/>
            <person name="Kudrna D."/>
            <person name="Lee S."/>
            <person name="Talag J."/>
            <person name="Welchert J."/>
            <person name="Wing R.A."/>
        </authorList>
    </citation>
    <scope>NUCLEOTIDE SEQUENCE [LARGE SCALE GENOMIC DNA]</scope>
</reference>
<evidence type="ECO:0000256" key="1">
    <source>
        <dbReference type="SAM" id="SignalP"/>
    </source>
</evidence>
<reference evidence="2" key="1">
    <citation type="submission" date="2015-04" db="UniProtKB">
        <authorList>
            <consortium name="EnsemblPlants"/>
        </authorList>
    </citation>
    <scope>IDENTIFICATION</scope>
</reference>